<dbReference type="RefSeq" id="XP_002950976.1">
    <property type="nucleotide sequence ID" value="XM_002950930.1"/>
</dbReference>
<protein>
    <submittedName>
        <fullName evidence="2">Uncharacterized protein</fullName>
    </submittedName>
</protein>
<keyword evidence="3" id="KW-1185">Reference proteome</keyword>
<feature type="compositionally biased region" description="Low complexity" evidence="1">
    <location>
        <begin position="573"/>
        <end position="589"/>
    </location>
</feature>
<dbReference type="KEGG" id="vcn:VOLCADRAFT_91506"/>
<feature type="compositionally biased region" description="Low complexity" evidence="1">
    <location>
        <begin position="537"/>
        <end position="561"/>
    </location>
</feature>
<dbReference type="EMBL" id="GL378342">
    <property type="protein sequence ID" value="EFJ47870.1"/>
    <property type="molecule type" value="Genomic_DNA"/>
</dbReference>
<evidence type="ECO:0000313" key="2">
    <source>
        <dbReference type="EMBL" id="EFJ47870.1"/>
    </source>
</evidence>
<evidence type="ECO:0000313" key="3">
    <source>
        <dbReference type="Proteomes" id="UP000001058"/>
    </source>
</evidence>
<feature type="compositionally biased region" description="Low complexity" evidence="1">
    <location>
        <begin position="420"/>
        <end position="431"/>
    </location>
</feature>
<sequence length="698" mass="72087">MCFQILFDFLRFGLEFELVCRWHSTLRSKTCRRSSLLFCYVQLIRDCPDDVAARRAAYDKAMQMVYGNGGSGGGAAAPLPQPPLLGPGGGCGTGTGSAGASPRVAPYHRSSVPGNSAIPLPAGPAPLRVSCNGINGLSLEHGWSYNIRIPGCPSFRDLVPFPNNKNNNNNNSMSSTSTSTSTSTSKYRYKRHTYFISSNSNSSMTGRISKIPSYLVVQPYRRCRRSCCQPFTPFTNTPGVIPSIQMPNWGWANPLDGAVGGESDGECGGCGGGGGAAAANDVAAAFDSDTAFATWSTGLASVSLAGMSGEPLDLTMYDIALLPCAAAAARQSNATTQTATANIISAAMVEACDADNSAAAAAAAPPPPSCSSQPQLHSCGHQLQPQPPQLQPPRHREAEEGGYFSLEAPSRAPRLPPSSPSLLPASPRASSTPAGSLMFLRSEGAAAAAAAALTAPRSGAAAANGTAVSTAGAPGATTAAAGLSSLLLKGLSGGIVREVSEPLPSGGGGGAGGGDGGGGSGIFALHSCDVVGPMGLSHHQQQQQQLSQLQPQPRPTSVPATAAAAVSALLRVGQHQQQTLTQQQQQQQLMPPPPRPHSSPAQPVQLQSQLQLQLLQQRDSRDSLDEILERFDPASTASNALAELPTIQAEDRPTGHFGDRPTGHSQYRPTTGGEGEDKMSGPDPTFVYPVGPRACAHP</sequence>
<dbReference type="GeneID" id="9615232"/>
<feature type="region of interest" description="Disordered" evidence="1">
    <location>
        <begin position="360"/>
        <end position="434"/>
    </location>
</feature>
<dbReference type="Proteomes" id="UP000001058">
    <property type="component" value="Unassembled WGS sequence"/>
</dbReference>
<gene>
    <name evidence="2" type="ORF">VOLCADRAFT_91506</name>
</gene>
<reference evidence="2 3" key="1">
    <citation type="journal article" date="2010" name="Science">
        <title>Genomic analysis of organismal complexity in the multicellular green alga Volvox carteri.</title>
        <authorList>
            <person name="Prochnik S.E."/>
            <person name="Umen J."/>
            <person name="Nedelcu A.M."/>
            <person name="Hallmann A."/>
            <person name="Miller S.M."/>
            <person name="Nishii I."/>
            <person name="Ferris P."/>
            <person name="Kuo A."/>
            <person name="Mitros T."/>
            <person name="Fritz-Laylin L.K."/>
            <person name="Hellsten U."/>
            <person name="Chapman J."/>
            <person name="Simakov O."/>
            <person name="Rensing S.A."/>
            <person name="Terry A."/>
            <person name="Pangilinan J."/>
            <person name="Kapitonov V."/>
            <person name="Jurka J."/>
            <person name="Salamov A."/>
            <person name="Shapiro H."/>
            <person name="Schmutz J."/>
            <person name="Grimwood J."/>
            <person name="Lindquist E."/>
            <person name="Lucas S."/>
            <person name="Grigoriev I.V."/>
            <person name="Schmitt R."/>
            <person name="Kirk D."/>
            <person name="Rokhsar D.S."/>
        </authorList>
    </citation>
    <scope>NUCLEOTIDE SEQUENCE [LARGE SCALE GENOMIC DNA]</scope>
    <source>
        <strain evidence="3">f. Nagariensis / Eve</strain>
    </source>
</reference>
<feature type="compositionally biased region" description="Low complexity" evidence="1">
    <location>
        <begin position="598"/>
        <end position="607"/>
    </location>
</feature>
<organism evidence="3">
    <name type="scientific">Volvox carteri f. nagariensis</name>
    <dbReference type="NCBI Taxonomy" id="3068"/>
    <lineage>
        <taxon>Eukaryota</taxon>
        <taxon>Viridiplantae</taxon>
        <taxon>Chlorophyta</taxon>
        <taxon>core chlorophytes</taxon>
        <taxon>Chlorophyceae</taxon>
        <taxon>CS clade</taxon>
        <taxon>Chlamydomonadales</taxon>
        <taxon>Volvocaceae</taxon>
        <taxon>Volvox</taxon>
    </lineage>
</organism>
<feature type="region of interest" description="Disordered" evidence="1">
    <location>
        <begin position="534"/>
        <end position="561"/>
    </location>
</feature>
<feature type="region of interest" description="Disordered" evidence="1">
    <location>
        <begin position="163"/>
        <end position="183"/>
    </location>
</feature>
<dbReference type="AlphaFoldDB" id="D8TX91"/>
<evidence type="ECO:0000256" key="1">
    <source>
        <dbReference type="SAM" id="MobiDB-lite"/>
    </source>
</evidence>
<proteinExistence type="predicted"/>
<name>D8TX91_VOLCA</name>
<dbReference type="InParanoid" id="D8TX91"/>
<dbReference type="OrthoDB" id="545648at2759"/>
<feature type="compositionally biased region" description="Basic and acidic residues" evidence="1">
    <location>
        <begin position="649"/>
        <end position="662"/>
    </location>
</feature>
<feature type="region of interest" description="Disordered" evidence="1">
    <location>
        <begin position="648"/>
        <end position="698"/>
    </location>
</feature>
<accession>D8TX91</accession>
<feature type="region of interest" description="Disordered" evidence="1">
    <location>
        <begin position="573"/>
        <end position="607"/>
    </location>
</feature>